<dbReference type="InterPro" id="IPR001898">
    <property type="entry name" value="SLC13A/DASS"/>
</dbReference>
<evidence type="ECO:0000313" key="10">
    <source>
        <dbReference type="Proteomes" id="UP000221394"/>
    </source>
</evidence>
<comment type="caution">
    <text evidence="9">The sequence shown here is derived from an EMBL/GenBank/DDBJ whole genome shotgun (WGS) entry which is preliminary data.</text>
</comment>
<evidence type="ECO:0000256" key="3">
    <source>
        <dbReference type="ARBA" id="ARBA00020150"/>
    </source>
</evidence>
<evidence type="ECO:0000256" key="5">
    <source>
        <dbReference type="ARBA" id="ARBA00022989"/>
    </source>
</evidence>
<dbReference type="CDD" id="cd01115">
    <property type="entry name" value="SLC13_permease"/>
    <property type="match status" value="1"/>
</dbReference>
<dbReference type="GO" id="GO:0008514">
    <property type="term" value="F:organic anion transmembrane transporter activity"/>
    <property type="evidence" value="ECO:0007669"/>
    <property type="project" value="UniProtKB-ARBA"/>
</dbReference>
<dbReference type="EMBL" id="PDJH01000001">
    <property type="protein sequence ID" value="PFG36822.1"/>
    <property type="molecule type" value="Genomic_DNA"/>
</dbReference>
<gene>
    <name evidence="9" type="ORF">ATL41_1561</name>
</gene>
<feature type="transmembrane region" description="Helical" evidence="8">
    <location>
        <begin position="125"/>
        <end position="143"/>
    </location>
</feature>
<protein>
    <recommendedName>
        <fullName evidence="3">Sodium-dependent dicarboxylate transporter SdcS</fullName>
    </recommendedName>
    <alternativeName>
        <fullName evidence="7">Na(+)/dicarboxylate symporter</fullName>
    </alternativeName>
</protein>
<feature type="transmembrane region" description="Helical" evidence="8">
    <location>
        <begin position="341"/>
        <end position="364"/>
    </location>
</feature>
<feature type="transmembrane region" description="Helical" evidence="8">
    <location>
        <begin position="376"/>
        <end position="399"/>
    </location>
</feature>
<dbReference type="RefSeq" id="WP_219810373.1">
    <property type="nucleotide sequence ID" value="NZ_PDJH01000001.1"/>
</dbReference>
<feature type="transmembrane region" description="Helical" evidence="8">
    <location>
        <begin position="256"/>
        <end position="278"/>
    </location>
</feature>
<feature type="transmembrane region" description="Helical" evidence="8">
    <location>
        <begin position="188"/>
        <end position="205"/>
    </location>
</feature>
<feature type="transmembrane region" description="Helical" evidence="8">
    <location>
        <begin position="99"/>
        <end position="119"/>
    </location>
</feature>
<dbReference type="AlphaFoldDB" id="A0A2A9EEX3"/>
<feature type="transmembrane region" description="Helical" evidence="8">
    <location>
        <begin position="314"/>
        <end position="335"/>
    </location>
</feature>
<feature type="transmembrane region" description="Helical" evidence="8">
    <location>
        <begin position="411"/>
        <end position="429"/>
    </location>
</feature>
<keyword evidence="10" id="KW-1185">Reference proteome</keyword>
<feature type="transmembrane region" description="Helical" evidence="8">
    <location>
        <begin position="45"/>
        <end position="61"/>
    </location>
</feature>
<dbReference type="Proteomes" id="UP000221394">
    <property type="component" value="Unassembled WGS sequence"/>
</dbReference>
<keyword evidence="6 8" id="KW-0472">Membrane</keyword>
<proteinExistence type="inferred from homology"/>
<accession>A0A2A9EEX3</accession>
<feature type="transmembrane region" description="Helical" evidence="8">
    <location>
        <begin position="73"/>
        <end position="92"/>
    </location>
</feature>
<feature type="transmembrane region" description="Helical" evidence="8">
    <location>
        <begin position="164"/>
        <end position="182"/>
    </location>
</feature>
<organism evidence="9 10">
    <name type="scientific">Flavimobilis soli</name>
    <dbReference type="NCBI Taxonomy" id="442709"/>
    <lineage>
        <taxon>Bacteria</taxon>
        <taxon>Bacillati</taxon>
        <taxon>Actinomycetota</taxon>
        <taxon>Actinomycetes</taxon>
        <taxon>Micrococcales</taxon>
        <taxon>Jonesiaceae</taxon>
        <taxon>Flavimobilis</taxon>
    </lineage>
</organism>
<dbReference type="NCBIfam" id="TIGR00785">
    <property type="entry name" value="dass"/>
    <property type="match status" value="1"/>
</dbReference>
<feature type="transmembrane region" description="Helical" evidence="8">
    <location>
        <begin position="441"/>
        <end position="474"/>
    </location>
</feature>
<reference evidence="9 10" key="1">
    <citation type="submission" date="2017-10" db="EMBL/GenBank/DDBJ databases">
        <title>Sequencing the genomes of 1000 actinobacteria strains.</title>
        <authorList>
            <person name="Klenk H.-P."/>
        </authorList>
    </citation>
    <scope>NUCLEOTIDE SEQUENCE [LARGE SCALE GENOMIC DNA]</scope>
    <source>
        <strain evidence="9 10">DSM 21574</strain>
    </source>
</reference>
<sequence>MTATAPDDTDGRRVRASLRRVVVIPPRGFRRMLDSIRCHLSRSRLGLALGPAFAVVVYTLMPDVVPPAGADVTSPRAAALTAAVVVLMGVWWMTEAVPLAVTALLPVVLFPALGGVDVSAVTAPYASKVVFLFLGGFVLAAAMQRWRLHLRVALMVIKVFGTRPSRLVLGFMVATALLSMWVSNTATAVMMIPIGASVLTMLDRARGYADARLSASLMLGIAYAATIGSFGTIIGSPPNALLVGYLEQTHGVTISFAQWMAVGLPLSVVFLALAWLVLTQVVFRSKHGPLPGEDDLVRDKLAALGPMSHPERRVLVVFLLTASSWIALPTLWPGTPVTDEVVAIIAAVVLFLLPAGAVGGGRLLEWPDTSELPWGILLLFGGGLALASRITGSGLAAWVGQRAHSLADLPPILLVVVVVAITLAMTEFMSNTAAAATLLPIMGGVAIAVGVSPLLMTMPVALAAACTFMMPAATPPNAIAYSSGYVTVPQLVKAGAPLSASSLVLIPATVYLMGGLVFGLAF</sequence>
<evidence type="ECO:0000256" key="2">
    <source>
        <dbReference type="ARBA" id="ARBA00006772"/>
    </source>
</evidence>
<evidence type="ECO:0000256" key="6">
    <source>
        <dbReference type="ARBA" id="ARBA00023136"/>
    </source>
</evidence>
<evidence type="ECO:0000256" key="1">
    <source>
        <dbReference type="ARBA" id="ARBA00004141"/>
    </source>
</evidence>
<feature type="transmembrane region" description="Helical" evidence="8">
    <location>
        <begin position="494"/>
        <end position="521"/>
    </location>
</feature>
<keyword evidence="5 8" id="KW-1133">Transmembrane helix</keyword>
<dbReference type="PANTHER" id="PTHR10283:SF82">
    <property type="entry name" value="SOLUTE CARRIER FAMILY 13 MEMBER 2"/>
    <property type="match status" value="1"/>
</dbReference>
<dbReference type="GO" id="GO:0005886">
    <property type="term" value="C:plasma membrane"/>
    <property type="evidence" value="ECO:0007669"/>
    <property type="project" value="TreeGrafter"/>
</dbReference>
<dbReference type="PANTHER" id="PTHR10283">
    <property type="entry name" value="SOLUTE CARRIER FAMILY 13 MEMBER"/>
    <property type="match status" value="1"/>
</dbReference>
<evidence type="ECO:0000256" key="4">
    <source>
        <dbReference type="ARBA" id="ARBA00022692"/>
    </source>
</evidence>
<dbReference type="Pfam" id="PF00939">
    <property type="entry name" value="Na_sulph_symp"/>
    <property type="match status" value="1"/>
</dbReference>
<evidence type="ECO:0000313" key="9">
    <source>
        <dbReference type="EMBL" id="PFG36822.1"/>
    </source>
</evidence>
<keyword evidence="4 8" id="KW-0812">Transmembrane</keyword>
<dbReference type="GO" id="GO:1905039">
    <property type="term" value="P:carboxylic acid transmembrane transport"/>
    <property type="evidence" value="ECO:0007669"/>
    <property type="project" value="UniProtKB-ARBA"/>
</dbReference>
<evidence type="ECO:0000256" key="8">
    <source>
        <dbReference type="SAM" id="Phobius"/>
    </source>
</evidence>
<comment type="subcellular location">
    <subcellularLocation>
        <location evidence="1">Membrane</location>
        <topology evidence="1">Multi-pass membrane protein</topology>
    </subcellularLocation>
</comment>
<evidence type="ECO:0000256" key="7">
    <source>
        <dbReference type="ARBA" id="ARBA00031174"/>
    </source>
</evidence>
<name>A0A2A9EEX3_9MICO</name>
<feature type="transmembrane region" description="Helical" evidence="8">
    <location>
        <begin position="217"/>
        <end position="236"/>
    </location>
</feature>
<comment type="similarity">
    <text evidence="2">Belongs to the SLC13A/DASS transporter (TC 2.A.47) family. NADC subfamily.</text>
</comment>